<dbReference type="PROSITE" id="PS00350">
    <property type="entry name" value="MADS_BOX_1"/>
    <property type="match status" value="1"/>
</dbReference>
<dbReference type="Gene3D" id="3.40.1810.10">
    <property type="entry name" value="Transcription factor, MADS-box"/>
    <property type="match status" value="1"/>
</dbReference>
<dbReference type="PANTHER" id="PTHR48019">
    <property type="entry name" value="SERUM RESPONSE FACTOR HOMOLOG"/>
    <property type="match status" value="1"/>
</dbReference>
<sequence length="383" mass="42139">MLGENRYTPNPTNPDPFAPSLSTFPDPKNHIDNDERSSVSDTRHCTRGDKPLPAPGKKTRGRVKIQMEYIQNKLRRYTTFSKRKSGMMKKAYELSTLTGTQVMLLVASETGHVYTFATPKLQPMITSEAGKALIQTCLHQPDPAPMGQGPHQGDFDVRMSSTGYEETDLGYSGLTEEDSFKNGMDMHISNAAAIQPSWTRAPSSPFLTGSCRCRSPSLSLSLGHPSCPPSPGCTPSRPSLPPRRPRALTPPLLLATPHHSSHPAHHGPTPPCRTRGAHPPRPCLLAGLSPCPRLAHCDGYGGARITWSSPPRHGPVREEPQQIPHPQYIQPTCATLAYDCVHCLKWQPTNAKNLRTLSLPAAIYFHHPSRSYMCLFLSFHLSP</sequence>
<dbReference type="GO" id="GO:0000987">
    <property type="term" value="F:cis-regulatory region sequence-specific DNA binding"/>
    <property type="evidence" value="ECO:0007669"/>
    <property type="project" value="InterPro"/>
</dbReference>
<dbReference type="CDD" id="cd00266">
    <property type="entry name" value="MADS_SRF_like"/>
    <property type="match status" value="1"/>
</dbReference>
<dbReference type="GO" id="GO:0005634">
    <property type="term" value="C:nucleus"/>
    <property type="evidence" value="ECO:0007669"/>
    <property type="project" value="UniProtKB-SubCell"/>
</dbReference>
<feature type="region of interest" description="Disordered" evidence="6">
    <location>
        <begin position="1"/>
        <end position="60"/>
    </location>
</feature>
<dbReference type="InterPro" id="IPR036879">
    <property type="entry name" value="TF_MADSbox_sf"/>
</dbReference>
<feature type="compositionally biased region" description="Pro residues" evidence="6">
    <location>
        <begin position="226"/>
        <end position="242"/>
    </location>
</feature>
<protein>
    <submittedName>
        <fullName evidence="8">Serum response factor</fullName>
    </submittedName>
</protein>
<dbReference type="SMART" id="SM00432">
    <property type="entry name" value="MADS"/>
    <property type="match status" value="1"/>
</dbReference>
<reference evidence="8" key="1">
    <citation type="submission" date="1996-03" db="EMBL/GenBank/DDBJ databases">
        <authorList>
            <person name="Mueller W.E."/>
        </authorList>
    </citation>
    <scope>NUCLEOTIDE SEQUENCE</scope>
</reference>
<feature type="compositionally biased region" description="Low complexity" evidence="6">
    <location>
        <begin position="247"/>
        <end position="258"/>
    </location>
</feature>
<keyword evidence="4" id="KW-0804">Transcription</keyword>
<organism evidence="8">
    <name type="scientific">Geodia cydonium</name>
    <name type="common">Sponge</name>
    <dbReference type="NCBI Taxonomy" id="6047"/>
    <lineage>
        <taxon>Eukaryota</taxon>
        <taxon>Metazoa</taxon>
        <taxon>Porifera</taxon>
        <taxon>Demospongiae</taxon>
        <taxon>Heteroscleromorpha</taxon>
        <taxon>Tetractinellida</taxon>
        <taxon>Astrophorina</taxon>
        <taxon>Geodiidae</taxon>
        <taxon>Geodia</taxon>
    </lineage>
</organism>
<dbReference type="SUPFAM" id="SSF55455">
    <property type="entry name" value="SRF-like"/>
    <property type="match status" value="1"/>
</dbReference>
<evidence type="ECO:0000256" key="3">
    <source>
        <dbReference type="ARBA" id="ARBA00023125"/>
    </source>
</evidence>
<dbReference type="EMBL" id="X96769">
    <property type="protein sequence ID" value="CAA65544.1"/>
    <property type="molecule type" value="mRNA"/>
</dbReference>
<feature type="compositionally biased region" description="Basic and acidic residues" evidence="6">
    <location>
        <begin position="27"/>
        <end position="50"/>
    </location>
</feature>
<evidence type="ECO:0000256" key="6">
    <source>
        <dbReference type="SAM" id="MobiDB-lite"/>
    </source>
</evidence>
<keyword evidence="2" id="KW-0805">Transcription regulation</keyword>
<dbReference type="InterPro" id="IPR002100">
    <property type="entry name" value="TF_MADSbox"/>
</dbReference>
<dbReference type="InterPro" id="IPR033897">
    <property type="entry name" value="SRF-like_MADS-box"/>
</dbReference>
<accession>O62543</accession>
<dbReference type="GO" id="GO:0000981">
    <property type="term" value="F:DNA-binding transcription factor activity, RNA polymerase II-specific"/>
    <property type="evidence" value="ECO:0007669"/>
    <property type="project" value="InterPro"/>
</dbReference>
<dbReference type="PRINTS" id="PR00404">
    <property type="entry name" value="MADSDOMAIN"/>
</dbReference>
<keyword evidence="5" id="KW-0539">Nucleus</keyword>
<proteinExistence type="evidence at transcript level"/>
<dbReference type="SMR" id="O62543"/>
<keyword evidence="3" id="KW-0238">DNA-binding</keyword>
<evidence type="ECO:0000256" key="1">
    <source>
        <dbReference type="ARBA" id="ARBA00004123"/>
    </source>
</evidence>
<reference evidence="8" key="2">
    <citation type="journal article" date="1997" name="Biol. J. Linn. Soc. Lond.">
        <title>High conversation of the serum response factor with Metazoa: cDNA from the sponge Geodia cydonium.</title>
        <authorList>
            <person name="Scheffer U."/>
            <person name="Krasko A."/>
            <person name="Pancer Z."/>
            <person name="Mueller W.E.G."/>
        </authorList>
    </citation>
    <scope>NUCLEOTIDE SEQUENCE</scope>
</reference>
<dbReference type="GO" id="GO:0046983">
    <property type="term" value="F:protein dimerization activity"/>
    <property type="evidence" value="ECO:0007669"/>
    <property type="project" value="InterPro"/>
</dbReference>
<dbReference type="PROSITE" id="PS50066">
    <property type="entry name" value="MADS_BOX_2"/>
    <property type="match status" value="1"/>
</dbReference>
<evidence type="ECO:0000256" key="2">
    <source>
        <dbReference type="ARBA" id="ARBA00023015"/>
    </source>
</evidence>
<comment type="subcellular location">
    <subcellularLocation>
        <location evidence="1">Nucleus</location>
    </subcellularLocation>
</comment>
<feature type="region of interest" description="Disordered" evidence="6">
    <location>
        <begin position="224"/>
        <end position="276"/>
    </location>
</feature>
<dbReference type="AlphaFoldDB" id="O62543"/>
<dbReference type="GO" id="GO:0045944">
    <property type="term" value="P:positive regulation of transcription by RNA polymerase II"/>
    <property type="evidence" value="ECO:0007669"/>
    <property type="project" value="InterPro"/>
</dbReference>
<evidence type="ECO:0000256" key="5">
    <source>
        <dbReference type="ARBA" id="ARBA00023242"/>
    </source>
</evidence>
<dbReference type="FunFam" id="3.40.1810.10:FF:000002">
    <property type="entry name" value="Serum response factor b"/>
    <property type="match status" value="1"/>
</dbReference>
<dbReference type="Pfam" id="PF00319">
    <property type="entry name" value="SRF-TF"/>
    <property type="match status" value="1"/>
</dbReference>
<feature type="domain" description="MADS-box" evidence="7">
    <location>
        <begin position="60"/>
        <end position="120"/>
    </location>
</feature>
<evidence type="ECO:0000313" key="8">
    <source>
        <dbReference type="EMBL" id="CAA65544.1"/>
    </source>
</evidence>
<dbReference type="InterPro" id="IPR050142">
    <property type="entry name" value="MADS-box/MEF2_TF"/>
</dbReference>
<evidence type="ECO:0000256" key="4">
    <source>
        <dbReference type="ARBA" id="ARBA00023163"/>
    </source>
</evidence>
<name>O62543_GEOCY</name>
<evidence type="ECO:0000259" key="7">
    <source>
        <dbReference type="PROSITE" id="PS50066"/>
    </source>
</evidence>